<gene>
    <name evidence="7" type="ORF">BC751_1001</name>
</gene>
<dbReference type="NCBIfam" id="TIGR01409">
    <property type="entry name" value="TAT_signal_seq"/>
    <property type="match status" value="1"/>
</dbReference>
<comment type="similarity">
    <text evidence="1">Belongs to the iron/manganese superoxide dismutase family.</text>
</comment>
<sequence>MKKSTFDVSRRKFLGHSTKATLAVGIGSSVLGSAFLSACAGEKSGGETDAGKILLSTGFEQTPLAYAYDALEPHIDAMTMEIHYTKHAAAYAKNMAEAAAEEGVDVSRPLEEVLMNISKYSTKMRNNGGGHYNHELFWKTMSPNGGGQPGGDLAQAITGAFGSFEEFQKQFEDAAKGRFGSGWGWLVLDKNNLLKIGSTPNQDNPLMDISEFQGIPLLGIDVWEHAYYLHYQNRRPDYVSAFWNVVNWTEVEKRYDTLMKG</sequence>
<evidence type="ECO:0000313" key="8">
    <source>
        <dbReference type="Proteomes" id="UP000292209"/>
    </source>
</evidence>
<proteinExistence type="inferred from homology"/>
<reference evidence="7 8" key="1">
    <citation type="submission" date="2019-02" db="EMBL/GenBank/DDBJ databases">
        <title>Genomic Encyclopedia of Archaeal and Bacterial Type Strains, Phase II (KMG-II): from individual species to whole genera.</title>
        <authorList>
            <person name="Goeker M."/>
        </authorList>
    </citation>
    <scope>NUCLEOTIDE SEQUENCE [LARGE SCALE GENOMIC DNA]</scope>
    <source>
        <strain evidence="7 8">DSM 21411</strain>
    </source>
</reference>
<dbReference type="Proteomes" id="UP000292209">
    <property type="component" value="Unassembled WGS sequence"/>
</dbReference>
<dbReference type="Gene3D" id="3.55.40.20">
    <property type="entry name" value="Iron/manganese superoxide dismutase, C-terminal domain"/>
    <property type="match status" value="1"/>
</dbReference>
<name>A0A4V2F688_9BACT</name>
<dbReference type="SUPFAM" id="SSF46609">
    <property type="entry name" value="Fe,Mn superoxide dismutase (SOD), N-terminal domain"/>
    <property type="match status" value="1"/>
</dbReference>
<dbReference type="PROSITE" id="PS51318">
    <property type="entry name" value="TAT"/>
    <property type="match status" value="1"/>
</dbReference>
<dbReference type="PANTHER" id="PTHR43595">
    <property type="entry name" value="37S RIBOSOMAL PROTEIN S26, MITOCHONDRIAL"/>
    <property type="match status" value="1"/>
</dbReference>
<keyword evidence="4" id="KW-0560">Oxidoreductase</keyword>
<evidence type="ECO:0000256" key="2">
    <source>
        <dbReference type="ARBA" id="ARBA00012682"/>
    </source>
</evidence>
<organism evidence="7 8">
    <name type="scientific">Cecembia calidifontis</name>
    <dbReference type="NCBI Taxonomy" id="1187080"/>
    <lineage>
        <taxon>Bacteria</taxon>
        <taxon>Pseudomonadati</taxon>
        <taxon>Bacteroidota</taxon>
        <taxon>Cytophagia</taxon>
        <taxon>Cytophagales</taxon>
        <taxon>Cyclobacteriaceae</taxon>
        <taxon>Cecembia</taxon>
    </lineage>
</organism>
<dbReference type="RefSeq" id="WP_130274552.1">
    <property type="nucleotide sequence ID" value="NZ_SGXG01000001.1"/>
</dbReference>
<dbReference type="InterPro" id="IPR036324">
    <property type="entry name" value="Mn/Fe_SOD_N_sf"/>
</dbReference>
<evidence type="ECO:0000259" key="6">
    <source>
        <dbReference type="Pfam" id="PF02777"/>
    </source>
</evidence>
<evidence type="ECO:0000259" key="5">
    <source>
        <dbReference type="Pfam" id="PF00081"/>
    </source>
</evidence>
<feature type="domain" description="Manganese/iron superoxide dismutase N-terminal" evidence="5">
    <location>
        <begin position="59"/>
        <end position="142"/>
    </location>
</feature>
<dbReference type="InterPro" id="IPR019546">
    <property type="entry name" value="TAT_signal_bac_arc"/>
</dbReference>
<dbReference type="GO" id="GO:0004784">
    <property type="term" value="F:superoxide dismutase activity"/>
    <property type="evidence" value="ECO:0007669"/>
    <property type="project" value="UniProtKB-EC"/>
</dbReference>
<dbReference type="InterPro" id="IPR036314">
    <property type="entry name" value="SOD_C_sf"/>
</dbReference>
<dbReference type="InterPro" id="IPR019833">
    <property type="entry name" value="Mn/Fe_SOD_BS"/>
</dbReference>
<dbReference type="InterPro" id="IPR019832">
    <property type="entry name" value="Mn/Fe_SOD_C"/>
</dbReference>
<dbReference type="FunFam" id="3.55.40.20:FF:000001">
    <property type="entry name" value="Superoxide dismutase"/>
    <property type="match status" value="1"/>
</dbReference>
<dbReference type="SUPFAM" id="SSF54719">
    <property type="entry name" value="Fe,Mn superoxide dismutase (SOD), C-terminal domain"/>
    <property type="match status" value="1"/>
</dbReference>
<dbReference type="InterPro" id="IPR019831">
    <property type="entry name" value="Mn/Fe_SOD_N"/>
</dbReference>
<keyword evidence="8" id="KW-1185">Reference proteome</keyword>
<dbReference type="PRINTS" id="PR01703">
    <property type="entry name" value="MNSODISMTASE"/>
</dbReference>
<dbReference type="InterPro" id="IPR001189">
    <property type="entry name" value="Mn/Fe_SOD"/>
</dbReference>
<dbReference type="GO" id="GO:0046872">
    <property type="term" value="F:metal ion binding"/>
    <property type="evidence" value="ECO:0007669"/>
    <property type="project" value="UniProtKB-KW"/>
</dbReference>
<dbReference type="Pfam" id="PF02777">
    <property type="entry name" value="Sod_Fe_C"/>
    <property type="match status" value="1"/>
</dbReference>
<dbReference type="GO" id="GO:0005737">
    <property type="term" value="C:cytoplasm"/>
    <property type="evidence" value="ECO:0007669"/>
    <property type="project" value="TreeGrafter"/>
</dbReference>
<evidence type="ECO:0000313" key="7">
    <source>
        <dbReference type="EMBL" id="RZS95469.1"/>
    </source>
</evidence>
<dbReference type="Pfam" id="PF00081">
    <property type="entry name" value="Sod_Fe_N"/>
    <property type="match status" value="1"/>
</dbReference>
<dbReference type="Gene3D" id="1.10.287.990">
    <property type="entry name" value="Fe,Mn superoxide dismutase (SOD) domain"/>
    <property type="match status" value="1"/>
</dbReference>
<dbReference type="PROSITE" id="PS00088">
    <property type="entry name" value="SOD_MN"/>
    <property type="match status" value="1"/>
</dbReference>
<dbReference type="EMBL" id="SGXG01000001">
    <property type="protein sequence ID" value="RZS95469.1"/>
    <property type="molecule type" value="Genomic_DNA"/>
</dbReference>
<evidence type="ECO:0000256" key="4">
    <source>
        <dbReference type="ARBA" id="ARBA00023002"/>
    </source>
</evidence>
<evidence type="ECO:0000256" key="3">
    <source>
        <dbReference type="ARBA" id="ARBA00022723"/>
    </source>
</evidence>
<feature type="domain" description="Manganese/iron superoxide dismutase C-terminal" evidence="6">
    <location>
        <begin position="150"/>
        <end position="254"/>
    </location>
</feature>
<dbReference type="EC" id="1.15.1.1" evidence="2"/>
<dbReference type="InterPro" id="IPR006311">
    <property type="entry name" value="TAT_signal"/>
</dbReference>
<evidence type="ECO:0000256" key="1">
    <source>
        <dbReference type="ARBA" id="ARBA00008714"/>
    </source>
</evidence>
<protein>
    <recommendedName>
        <fullName evidence="2">superoxide dismutase</fullName>
        <ecNumber evidence="2">1.15.1.1</ecNumber>
    </recommendedName>
</protein>
<dbReference type="OrthoDB" id="9803125at2"/>
<dbReference type="AlphaFoldDB" id="A0A4V2F688"/>
<keyword evidence="3" id="KW-0479">Metal-binding</keyword>
<accession>A0A4V2F688</accession>
<comment type="caution">
    <text evidence="7">The sequence shown here is derived from an EMBL/GenBank/DDBJ whole genome shotgun (WGS) entry which is preliminary data.</text>
</comment>
<dbReference type="PANTHER" id="PTHR43595:SF2">
    <property type="entry name" value="SMALL RIBOSOMAL SUBUNIT PROTEIN MS42"/>
    <property type="match status" value="1"/>
</dbReference>